<evidence type="ECO:0008006" key="3">
    <source>
        <dbReference type="Google" id="ProtNLM"/>
    </source>
</evidence>
<proteinExistence type="predicted"/>
<name>A0A6I3SJ47_HELMO</name>
<gene>
    <name evidence="1" type="ORF">GJ688_07605</name>
</gene>
<dbReference type="AlphaFoldDB" id="A0A6I3SJ47"/>
<accession>A0A6I3SJ47</accession>
<dbReference type="Proteomes" id="UP000430670">
    <property type="component" value="Unassembled WGS sequence"/>
</dbReference>
<sequence length="152" mass="17214">MSAHYEEKRQFPESPQQAFEQLIQTIETTPLQLVGMNMWWQIEKKNPANGTIEAYAIYKNALKMFNALSDSTTSYRLDAKVMPQGNCSEVNLSIRLLLSFQAMGGGFCHKAVEDLFSALQKGIGQKATRFCQNCGEERREGKFCPNCGTRFE</sequence>
<reference evidence="1 2" key="1">
    <citation type="submission" date="2019-11" db="EMBL/GenBank/DDBJ databases">
        <title>Whole-genome sequence of a the green, strictly anaerobic photosynthetic bacterium Heliobacillus mobilis DSM 6151.</title>
        <authorList>
            <person name="Kyndt J.A."/>
            <person name="Meyer T.E."/>
        </authorList>
    </citation>
    <scope>NUCLEOTIDE SEQUENCE [LARGE SCALE GENOMIC DNA]</scope>
    <source>
        <strain evidence="1 2">DSM 6151</strain>
    </source>
</reference>
<dbReference type="RefSeq" id="WP_155475944.1">
    <property type="nucleotide sequence ID" value="NZ_WNKU01000006.1"/>
</dbReference>
<keyword evidence="2" id="KW-1185">Reference proteome</keyword>
<comment type="caution">
    <text evidence="1">The sequence shown here is derived from an EMBL/GenBank/DDBJ whole genome shotgun (WGS) entry which is preliminary data.</text>
</comment>
<evidence type="ECO:0000313" key="2">
    <source>
        <dbReference type="Proteomes" id="UP000430670"/>
    </source>
</evidence>
<dbReference type="EMBL" id="WNKU01000006">
    <property type="protein sequence ID" value="MTV48846.1"/>
    <property type="molecule type" value="Genomic_DNA"/>
</dbReference>
<protein>
    <recommendedName>
        <fullName evidence="3">Zinc-ribbon domain-containing protein</fullName>
    </recommendedName>
</protein>
<evidence type="ECO:0000313" key="1">
    <source>
        <dbReference type="EMBL" id="MTV48846.1"/>
    </source>
</evidence>
<organism evidence="1 2">
    <name type="scientific">Heliobacterium mobile</name>
    <name type="common">Heliobacillus mobilis</name>
    <dbReference type="NCBI Taxonomy" id="28064"/>
    <lineage>
        <taxon>Bacteria</taxon>
        <taxon>Bacillati</taxon>
        <taxon>Bacillota</taxon>
        <taxon>Clostridia</taxon>
        <taxon>Eubacteriales</taxon>
        <taxon>Heliobacteriaceae</taxon>
        <taxon>Heliobacterium</taxon>
    </lineage>
</organism>